<dbReference type="InterPro" id="IPR016186">
    <property type="entry name" value="C-type_lectin-like/link_sf"/>
</dbReference>
<keyword evidence="2" id="KW-1133">Transmembrane helix</keyword>
<keyword evidence="2" id="KW-0812">Transmembrane</keyword>
<name>A0AAW0MJU1_9GOBI</name>
<dbReference type="PROSITE" id="PS00615">
    <property type="entry name" value="C_TYPE_LECTIN_1"/>
    <property type="match status" value="1"/>
</dbReference>
<keyword evidence="5" id="KW-1185">Reference proteome</keyword>
<keyword evidence="1" id="KW-1015">Disulfide bond</keyword>
<dbReference type="AlphaFoldDB" id="A0AAW0MJU1"/>
<dbReference type="Proteomes" id="UP001460270">
    <property type="component" value="Unassembled WGS sequence"/>
</dbReference>
<dbReference type="EMBL" id="JBBPFD010000207">
    <property type="protein sequence ID" value="KAK7879747.1"/>
    <property type="molecule type" value="Genomic_DNA"/>
</dbReference>
<dbReference type="InterPro" id="IPR018378">
    <property type="entry name" value="C-type_lectin_CS"/>
</dbReference>
<feature type="transmembrane region" description="Helical" evidence="2">
    <location>
        <begin position="160"/>
        <end position="177"/>
    </location>
</feature>
<dbReference type="Gene3D" id="3.10.100.10">
    <property type="entry name" value="Mannose-Binding Protein A, subunit A"/>
    <property type="match status" value="2"/>
</dbReference>
<evidence type="ECO:0000313" key="5">
    <source>
        <dbReference type="Proteomes" id="UP001460270"/>
    </source>
</evidence>
<dbReference type="PROSITE" id="PS50041">
    <property type="entry name" value="C_TYPE_LECTIN_2"/>
    <property type="match status" value="2"/>
</dbReference>
<organism evidence="4 5">
    <name type="scientific">Mugilogobius chulae</name>
    <name type="common">yellowstripe goby</name>
    <dbReference type="NCBI Taxonomy" id="88201"/>
    <lineage>
        <taxon>Eukaryota</taxon>
        <taxon>Metazoa</taxon>
        <taxon>Chordata</taxon>
        <taxon>Craniata</taxon>
        <taxon>Vertebrata</taxon>
        <taxon>Euteleostomi</taxon>
        <taxon>Actinopterygii</taxon>
        <taxon>Neopterygii</taxon>
        <taxon>Teleostei</taxon>
        <taxon>Neoteleostei</taxon>
        <taxon>Acanthomorphata</taxon>
        <taxon>Gobiaria</taxon>
        <taxon>Gobiiformes</taxon>
        <taxon>Gobioidei</taxon>
        <taxon>Gobiidae</taxon>
        <taxon>Gobionellinae</taxon>
        <taxon>Mugilogobius</taxon>
    </lineage>
</organism>
<dbReference type="InterPro" id="IPR016187">
    <property type="entry name" value="CTDL_fold"/>
</dbReference>
<dbReference type="InterPro" id="IPR001304">
    <property type="entry name" value="C-type_lectin-like"/>
</dbReference>
<dbReference type="Pfam" id="PF00059">
    <property type="entry name" value="Lectin_C"/>
    <property type="match status" value="2"/>
</dbReference>
<keyword evidence="2" id="KW-0472">Membrane</keyword>
<proteinExistence type="predicted"/>
<feature type="domain" description="C-type lectin" evidence="3">
    <location>
        <begin position="12"/>
        <end position="110"/>
    </location>
</feature>
<sequence length="231" mass="27082">MNKSGSTNTSVLVSENKKWLEALYFCREKHTDLIAGPQLQQLPNNWYWIGLFRDSWVWSDGNSSSFRNWDVSETVLSNGWNPNTPQCARLSEQKRWKSEDCNQKRPFICYGDHVILIKQNLSFEDALVYCRRNHRDLAVMSHRQLQRMVRERAKKADTPMVWVGLFFVCFFEEWFWVDGNFVYDSKWNDGKEPRECNLAGAVKSDGTNNKWFGEHMSKKSTAGTSILTQKF</sequence>
<dbReference type="SMART" id="SM00034">
    <property type="entry name" value="CLECT"/>
    <property type="match status" value="1"/>
</dbReference>
<evidence type="ECO:0000256" key="1">
    <source>
        <dbReference type="ARBA" id="ARBA00023157"/>
    </source>
</evidence>
<dbReference type="PANTHER" id="PTHR45784:SF3">
    <property type="entry name" value="C-TYPE LECTIN DOMAIN FAMILY 4 MEMBER K-LIKE-RELATED"/>
    <property type="match status" value="1"/>
</dbReference>
<accession>A0AAW0MJU1</accession>
<dbReference type="PANTHER" id="PTHR45784">
    <property type="entry name" value="C-TYPE LECTIN DOMAIN FAMILY 20 MEMBER A-RELATED"/>
    <property type="match status" value="1"/>
</dbReference>
<comment type="caution">
    <text evidence="4">The sequence shown here is derived from an EMBL/GenBank/DDBJ whole genome shotgun (WGS) entry which is preliminary data.</text>
</comment>
<dbReference type="CDD" id="cd00037">
    <property type="entry name" value="CLECT"/>
    <property type="match status" value="1"/>
</dbReference>
<protein>
    <recommendedName>
        <fullName evidence="3">C-type lectin domain-containing protein</fullName>
    </recommendedName>
</protein>
<dbReference type="SUPFAM" id="SSF56436">
    <property type="entry name" value="C-type lectin-like"/>
    <property type="match status" value="2"/>
</dbReference>
<gene>
    <name evidence="4" type="ORF">WMY93_030674</name>
</gene>
<reference evidence="5" key="1">
    <citation type="submission" date="2024-04" db="EMBL/GenBank/DDBJ databases">
        <title>Salinicola lusitanus LLJ914,a marine bacterium isolated from the Okinawa Trough.</title>
        <authorList>
            <person name="Li J."/>
        </authorList>
    </citation>
    <scope>NUCLEOTIDE SEQUENCE [LARGE SCALE GENOMIC DNA]</scope>
</reference>
<evidence type="ECO:0000313" key="4">
    <source>
        <dbReference type="EMBL" id="KAK7879747.1"/>
    </source>
</evidence>
<evidence type="ECO:0000259" key="3">
    <source>
        <dbReference type="PROSITE" id="PS50041"/>
    </source>
</evidence>
<feature type="domain" description="C-type lectin" evidence="3">
    <location>
        <begin position="110"/>
        <end position="211"/>
    </location>
</feature>
<evidence type="ECO:0000256" key="2">
    <source>
        <dbReference type="SAM" id="Phobius"/>
    </source>
</evidence>